<name>A0A8X6H009_TRICU</name>
<keyword evidence="2" id="KW-1185">Reference proteome</keyword>
<dbReference type="AlphaFoldDB" id="A0A8X6H009"/>
<gene>
    <name evidence="1" type="ORF">TNCT_19451</name>
</gene>
<sequence length="92" mass="10494">MDTNDRICLVGAPGHKGRRGTVTYQSYNGLEPWHSWSLCREVGHLYVPNLLERLAEGGFWVISTMGATRHRSGYEWWAIQYYLASKKSGFTA</sequence>
<proteinExistence type="predicted"/>
<dbReference type="Proteomes" id="UP000887116">
    <property type="component" value="Unassembled WGS sequence"/>
</dbReference>
<organism evidence="1 2">
    <name type="scientific">Trichonephila clavata</name>
    <name type="common">Joro spider</name>
    <name type="synonym">Nephila clavata</name>
    <dbReference type="NCBI Taxonomy" id="2740835"/>
    <lineage>
        <taxon>Eukaryota</taxon>
        <taxon>Metazoa</taxon>
        <taxon>Ecdysozoa</taxon>
        <taxon>Arthropoda</taxon>
        <taxon>Chelicerata</taxon>
        <taxon>Arachnida</taxon>
        <taxon>Araneae</taxon>
        <taxon>Araneomorphae</taxon>
        <taxon>Entelegynae</taxon>
        <taxon>Araneoidea</taxon>
        <taxon>Nephilidae</taxon>
        <taxon>Trichonephila</taxon>
    </lineage>
</organism>
<evidence type="ECO:0000313" key="1">
    <source>
        <dbReference type="EMBL" id="GFR13904.1"/>
    </source>
</evidence>
<evidence type="ECO:0000313" key="2">
    <source>
        <dbReference type="Proteomes" id="UP000887116"/>
    </source>
</evidence>
<accession>A0A8X6H009</accession>
<protein>
    <submittedName>
        <fullName evidence="1">Uncharacterized protein</fullName>
    </submittedName>
</protein>
<reference evidence="1" key="1">
    <citation type="submission" date="2020-07" db="EMBL/GenBank/DDBJ databases">
        <title>Multicomponent nature underlies the extraordinary mechanical properties of spider dragline silk.</title>
        <authorList>
            <person name="Kono N."/>
            <person name="Nakamura H."/>
            <person name="Mori M."/>
            <person name="Yoshida Y."/>
            <person name="Ohtoshi R."/>
            <person name="Malay A.D."/>
            <person name="Moran D.A.P."/>
            <person name="Tomita M."/>
            <person name="Numata K."/>
            <person name="Arakawa K."/>
        </authorList>
    </citation>
    <scope>NUCLEOTIDE SEQUENCE</scope>
</reference>
<dbReference type="OrthoDB" id="10268597at2759"/>
<dbReference type="EMBL" id="BMAO01007138">
    <property type="protein sequence ID" value="GFR13904.1"/>
    <property type="molecule type" value="Genomic_DNA"/>
</dbReference>
<comment type="caution">
    <text evidence="1">The sequence shown here is derived from an EMBL/GenBank/DDBJ whole genome shotgun (WGS) entry which is preliminary data.</text>
</comment>